<reference evidence="8" key="2">
    <citation type="submission" date="2014-01" db="EMBL/GenBank/DDBJ databases">
        <title>Evolution of pathogenesis and genome organization in the Tremellales.</title>
        <authorList>
            <person name="Cuomo C."/>
            <person name="Litvintseva A."/>
            <person name="Heitman J."/>
            <person name="Chen Y."/>
            <person name="Sun S."/>
            <person name="Springer D."/>
            <person name="Dromer F."/>
            <person name="Young S."/>
            <person name="Zeng Q."/>
            <person name="Chapman S."/>
            <person name="Gujja S."/>
            <person name="Saif S."/>
            <person name="Birren B."/>
        </authorList>
    </citation>
    <scope>NUCLEOTIDE SEQUENCE</scope>
    <source>
        <strain evidence="8">CBS 10118</strain>
    </source>
</reference>
<sequence>MSTDLKQLEQLLAGKSYIDGFQPTSADVEVFKGLGSAPEATFPHTLRWYNHIKSYESEFDSLPKGTNPLSASSSAAPAAAEEEDDEDVDLFGSDDEEDDAEAERIKAERVAKYNEAKAAKTAEKLAAGKTLEVAKSVVTLQVKPWDDETDMAALEQEVRAIEKDGLVWGASKLVPVGYGIRMLQITLVIEDAKISLDELQEEIAEIEDHVQSSDVAGESWPLISLHYALLICLFLHLAMQKL</sequence>
<keyword evidence="4" id="KW-0175">Coiled coil</keyword>
<dbReference type="OrthoDB" id="331763at2759"/>
<evidence type="ECO:0000259" key="7">
    <source>
        <dbReference type="SMART" id="SM01182"/>
    </source>
</evidence>
<dbReference type="InterPro" id="IPR036282">
    <property type="entry name" value="Glutathione-S-Trfase_C_sf"/>
</dbReference>
<name>A0A1B9GAZ2_9TREE</name>
<dbReference type="InterPro" id="IPR018940">
    <property type="entry name" value="EF-1_beta_acid_region_euk"/>
</dbReference>
<dbReference type="GO" id="GO:0005829">
    <property type="term" value="C:cytosol"/>
    <property type="evidence" value="ECO:0007669"/>
    <property type="project" value="TreeGrafter"/>
</dbReference>
<dbReference type="CDD" id="cd00292">
    <property type="entry name" value="EF1B"/>
    <property type="match status" value="1"/>
</dbReference>
<dbReference type="FunFam" id="3.30.70.60:FF:000001">
    <property type="entry name" value="Elongation factor 1-beta 1 like"/>
    <property type="match status" value="1"/>
</dbReference>
<dbReference type="VEuPathDB" id="FungiDB:I302_03019"/>
<evidence type="ECO:0000256" key="2">
    <source>
        <dbReference type="ARBA" id="ARBA00022768"/>
    </source>
</evidence>
<dbReference type="PROSITE" id="PS00824">
    <property type="entry name" value="EF1BD_1"/>
    <property type="match status" value="1"/>
</dbReference>
<evidence type="ECO:0000256" key="1">
    <source>
        <dbReference type="ARBA" id="ARBA00007411"/>
    </source>
</evidence>
<dbReference type="GO" id="GO:0003746">
    <property type="term" value="F:translation elongation factor activity"/>
    <property type="evidence" value="ECO:0007669"/>
    <property type="project" value="UniProtKB-KW"/>
</dbReference>
<dbReference type="SMART" id="SM00888">
    <property type="entry name" value="EF1_GNE"/>
    <property type="match status" value="1"/>
</dbReference>
<accession>A0A1B9GAZ2</accession>
<dbReference type="SUPFAM" id="SSF47616">
    <property type="entry name" value="GST C-terminal domain-like"/>
    <property type="match status" value="1"/>
</dbReference>
<evidence type="ECO:0000256" key="4">
    <source>
        <dbReference type="SAM" id="Coils"/>
    </source>
</evidence>
<evidence type="ECO:0000256" key="3">
    <source>
        <dbReference type="ARBA" id="ARBA00022917"/>
    </source>
</evidence>
<feature type="coiled-coil region" evidence="4">
    <location>
        <begin position="182"/>
        <end position="216"/>
    </location>
</feature>
<dbReference type="STRING" id="1296100.A0A1B9GAZ2"/>
<proteinExistence type="inferred from homology"/>
<keyword evidence="3" id="KW-0648">Protein biosynthesis</keyword>
<dbReference type="Gene3D" id="3.30.70.60">
    <property type="match status" value="1"/>
</dbReference>
<feature type="compositionally biased region" description="Acidic residues" evidence="5">
    <location>
        <begin position="80"/>
        <end position="99"/>
    </location>
</feature>
<feature type="domain" description="Translation elongation factor EF1B beta/delta subunit guanine nucleotide exchange" evidence="6">
    <location>
        <begin position="135"/>
        <end position="223"/>
    </location>
</feature>
<dbReference type="GO" id="GO:0005853">
    <property type="term" value="C:eukaryotic translation elongation factor 1 complex"/>
    <property type="evidence" value="ECO:0007669"/>
    <property type="project" value="InterPro"/>
</dbReference>
<dbReference type="InterPro" id="IPR001326">
    <property type="entry name" value="Transl_elong_EF1B_B/D_CS"/>
</dbReference>
<dbReference type="PANTHER" id="PTHR11595">
    <property type="entry name" value="EF-HAND AND COILED-COIL DOMAIN-CONTAINING FAMILY MEMBER"/>
    <property type="match status" value="1"/>
</dbReference>
<feature type="region of interest" description="Disordered" evidence="5">
    <location>
        <begin position="60"/>
        <end position="99"/>
    </location>
</feature>
<dbReference type="Pfam" id="PF00736">
    <property type="entry name" value="EF1_GNE"/>
    <property type="match status" value="1"/>
</dbReference>
<dbReference type="InterPro" id="IPR036219">
    <property type="entry name" value="eEF-1beta-like_sf"/>
</dbReference>
<feature type="compositionally biased region" description="Low complexity" evidence="5">
    <location>
        <begin position="70"/>
        <end position="79"/>
    </location>
</feature>
<dbReference type="SUPFAM" id="SSF54984">
    <property type="entry name" value="eEF-1beta-like"/>
    <property type="match status" value="1"/>
</dbReference>
<dbReference type="Pfam" id="PF10587">
    <property type="entry name" value="EF-1_beta_acid"/>
    <property type="match status" value="1"/>
</dbReference>
<dbReference type="InterPro" id="IPR049720">
    <property type="entry name" value="EF1B_bsu/dsu"/>
</dbReference>
<dbReference type="GO" id="GO:0005085">
    <property type="term" value="F:guanyl-nucleotide exchange factor activity"/>
    <property type="evidence" value="ECO:0007669"/>
    <property type="project" value="TreeGrafter"/>
</dbReference>
<evidence type="ECO:0000313" key="8">
    <source>
        <dbReference type="EMBL" id="OCF28168.1"/>
    </source>
</evidence>
<protein>
    <submittedName>
        <fullName evidence="8">Elongation factor 1-beta</fullName>
    </submittedName>
</protein>
<dbReference type="InterPro" id="IPR014717">
    <property type="entry name" value="Transl_elong_EF1B/ribsomal_bS6"/>
</dbReference>
<comment type="similarity">
    <text evidence="1">Belongs to the EF-1-beta/EF-1-delta family.</text>
</comment>
<dbReference type="Gene3D" id="1.20.1050.130">
    <property type="match status" value="1"/>
</dbReference>
<reference evidence="8" key="1">
    <citation type="submission" date="2013-07" db="EMBL/GenBank/DDBJ databases">
        <title>The Genome Sequence of Cryptococcus bestiolae CBS10118.</title>
        <authorList>
            <consortium name="The Broad Institute Genome Sequencing Platform"/>
            <person name="Cuomo C."/>
            <person name="Litvintseva A."/>
            <person name="Chen Y."/>
            <person name="Heitman J."/>
            <person name="Sun S."/>
            <person name="Springer D."/>
            <person name="Dromer F."/>
            <person name="Young S.K."/>
            <person name="Zeng Q."/>
            <person name="Gargeya S."/>
            <person name="Fitzgerald M."/>
            <person name="Abouelleil A."/>
            <person name="Alvarado L."/>
            <person name="Berlin A.M."/>
            <person name="Chapman S.B."/>
            <person name="Dewar J."/>
            <person name="Goldberg J."/>
            <person name="Griggs A."/>
            <person name="Gujja S."/>
            <person name="Hansen M."/>
            <person name="Howarth C."/>
            <person name="Imamovic A."/>
            <person name="Larimer J."/>
            <person name="McCowan C."/>
            <person name="Murphy C."/>
            <person name="Pearson M."/>
            <person name="Priest M."/>
            <person name="Roberts A."/>
            <person name="Saif S."/>
            <person name="Shea T."/>
            <person name="Sykes S."/>
            <person name="Wortman J."/>
            <person name="Nusbaum C."/>
            <person name="Birren B."/>
        </authorList>
    </citation>
    <scope>NUCLEOTIDE SEQUENCE [LARGE SCALE GENOMIC DNA]</scope>
    <source>
        <strain evidence="8">CBS 10118</strain>
    </source>
</reference>
<evidence type="ECO:0000259" key="6">
    <source>
        <dbReference type="SMART" id="SM00888"/>
    </source>
</evidence>
<dbReference type="EMBL" id="KI894019">
    <property type="protein sequence ID" value="OCF28168.1"/>
    <property type="molecule type" value="Genomic_DNA"/>
</dbReference>
<dbReference type="SMART" id="SM01182">
    <property type="entry name" value="EF-1_beta_acid"/>
    <property type="match status" value="1"/>
</dbReference>
<evidence type="ECO:0000256" key="5">
    <source>
        <dbReference type="SAM" id="MobiDB-lite"/>
    </source>
</evidence>
<organism evidence="8">
    <name type="scientific">Kwoniella bestiolae CBS 10118</name>
    <dbReference type="NCBI Taxonomy" id="1296100"/>
    <lineage>
        <taxon>Eukaryota</taxon>
        <taxon>Fungi</taxon>
        <taxon>Dikarya</taxon>
        <taxon>Basidiomycota</taxon>
        <taxon>Agaricomycotina</taxon>
        <taxon>Tremellomycetes</taxon>
        <taxon>Tremellales</taxon>
        <taxon>Cryptococcaceae</taxon>
        <taxon>Kwoniella</taxon>
    </lineage>
</organism>
<dbReference type="InterPro" id="IPR014038">
    <property type="entry name" value="EF1B_bsu/dsu_GNE"/>
</dbReference>
<feature type="domain" description="Elongation factor 1 beta central acidic region eukaryote" evidence="7">
    <location>
        <begin position="90"/>
        <end position="117"/>
    </location>
</feature>
<keyword evidence="2 8" id="KW-0251">Elongation factor</keyword>
<gene>
    <name evidence="8" type="ORF">I302_03019</name>
</gene>
<dbReference type="AlphaFoldDB" id="A0A1B9GAZ2"/>
<dbReference type="PANTHER" id="PTHR11595:SF21">
    <property type="entry name" value="ELONGATION FACTOR 1-BETA"/>
    <property type="match status" value="1"/>
</dbReference>